<evidence type="ECO:0000313" key="1">
    <source>
        <dbReference type="EMBL" id="WFG96047.1"/>
    </source>
</evidence>
<evidence type="ECO:0000313" key="2">
    <source>
        <dbReference type="Proteomes" id="UP001214629"/>
    </source>
</evidence>
<organism evidence="1 2">
    <name type="scientific">Spiroplasma citri</name>
    <dbReference type="NCBI Taxonomy" id="2133"/>
    <lineage>
        <taxon>Bacteria</taxon>
        <taxon>Bacillati</taxon>
        <taxon>Mycoplasmatota</taxon>
        <taxon>Mollicutes</taxon>
        <taxon>Entomoplasmatales</taxon>
        <taxon>Spiroplasmataceae</taxon>
        <taxon>Spiroplasma</taxon>
    </lineage>
</organism>
<dbReference type="PROSITE" id="PS51257">
    <property type="entry name" value="PROKAR_LIPOPROTEIN"/>
    <property type="match status" value="1"/>
</dbReference>
<evidence type="ECO:0008006" key="3">
    <source>
        <dbReference type="Google" id="ProtNLM"/>
    </source>
</evidence>
<accession>A0AAX3SXP0</accession>
<proteinExistence type="predicted"/>
<dbReference type="RefSeq" id="WP_277938456.1">
    <property type="nucleotide sequence ID" value="NZ_CP096246.1"/>
</dbReference>
<dbReference type="Proteomes" id="UP001214629">
    <property type="component" value="Chromosome"/>
</dbReference>
<dbReference type="AlphaFoldDB" id="A0AAX3SXP0"/>
<sequence>MKRLLTLFSVFVLGFGSSLGVVSCTVRAKHELDDNDELDRNQDLEILNQIKKETKETLLPWWQTKTMIDIIKDYPEQISSFEELVAEIKTKNDGFLTLTSTAISEYGFLNQLLAGFKAEFNNLNQHLRDRYSNYYVDTMPLLLRENDISFDLHNINFDKIAKLIEDSPQAVLGITVQVNTPYEVRFKGLSVLDNIQVSITTTNDSEFLNNIQDKVENYFVNFLDTFFKVKNYRIISEQSSINKDIVLSIISKELKGRNILFQHHISFTLPMIRDNASALHKYSYFYKYNSVLEWVGEGYDPQQLTWQNFLSFYKEKMIDFENIKVEDGYYVLNKIEWFIPKNFMIENLLFKNNFSYIDLKEKSYFTILKTQFDQQLEEFAKVTIDYNSKLAFKIDQDIFNSILSNYYGKSNKYLNYSWMFENCIFNRYQRSLQNPTPWYSYNIIQFLELQY</sequence>
<name>A0AAX3SXP0_SPICI</name>
<gene>
    <name evidence="1" type="ORF">M0C40_08080</name>
</gene>
<keyword evidence="2" id="KW-1185">Reference proteome</keyword>
<reference evidence="1 2" key="1">
    <citation type="submission" date="2022-04" db="EMBL/GenBank/DDBJ databases">
        <title>Whole genome of Spiroplasma citri.</title>
        <authorList>
            <person name="Khanchezar A."/>
            <person name="Izadpanah K."/>
            <person name="Taghavi M."/>
            <person name="Ghorbani A."/>
            <person name="Beven L."/>
        </authorList>
    </citation>
    <scope>NUCLEOTIDE SEQUENCE [LARGE SCALE GENOMIC DNA]</scope>
    <source>
        <strain evidence="1 2">D4</strain>
    </source>
</reference>
<dbReference type="EMBL" id="CP096246">
    <property type="protein sequence ID" value="WFG96047.1"/>
    <property type="molecule type" value="Genomic_DNA"/>
</dbReference>
<protein>
    <recommendedName>
        <fullName evidence="3">Lipoprotein</fullName>
    </recommendedName>
</protein>